<evidence type="ECO:0000313" key="1">
    <source>
        <dbReference type="Proteomes" id="UP000887580"/>
    </source>
</evidence>
<proteinExistence type="predicted"/>
<reference evidence="2" key="1">
    <citation type="submission" date="2022-11" db="UniProtKB">
        <authorList>
            <consortium name="WormBaseParasite"/>
        </authorList>
    </citation>
    <scope>IDENTIFICATION</scope>
</reference>
<name>A0AC35GB48_9BILA</name>
<accession>A0AC35GB48</accession>
<dbReference type="WBParaSite" id="PS1159_v2.g3098.t1">
    <property type="protein sequence ID" value="PS1159_v2.g3098.t1"/>
    <property type="gene ID" value="PS1159_v2.g3098"/>
</dbReference>
<evidence type="ECO:0000313" key="2">
    <source>
        <dbReference type="WBParaSite" id="PS1159_v2.g3098.t1"/>
    </source>
</evidence>
<organism evidence="1 2">
    <name type="scientific">Panagrolaimus sp. PS1159</name>
    <dbReference type="NCBI Taxonomy" id="55785"/>
    <lineage>
        <taxon>Eukaryota</taxon>
        <taxon>Metazoa</taxon>
        <taxon>Ecdysozoa</taxon>
        <taxon>Nematoda</taxon>
        <taxon>Chromadorea</taxon>
        <taxon>Rhabditida</taxon>
        <taxon>Tylenchina</taxon>
        <taxon>Panagrolaimomorpha</taxon>
        <taxon>Panagrolaimoidea</taxon>
        <taxon>Panagrolaimidae</taxon>
        <taxon>Panagrolaimus</taxon>
    </lineage>
</organism>
<sequence>MECVYKVANQLKLDKSRWIIYDDALTDILTGHYALMLLIRCNDLKKWSSESQNYFNRSSVGGPDRKKFRSFGYNFFTFYFI</sequence>
<protein>
    <submittedName>
        <fullName evidence="2">Uncharacterized protein</fullName>
    </submittedName>
</protein>
<dbReference type="Proteomes" id="UP000887580">
    <property type="component" value="Unplaced"/>
</dbReference>